<dbReference type="SUPFAM" id="SSF47413">
    <property type="entry name" value="lambda repressor-like DNA-binding domains"/>
    <property type="match status" value="1"/>
</dbReference>
<comment type="caution">
    <text evidence="3">The sequence shown here is derived from an EMBL/GenBank/DDBJ whole genome shotgun (WGS) entry which is preliminary data.</text>
</comment>
<evidence type="ECO:0000256" key="1">
    <source>
        <dbReference type="ARBA" id="ARBA00007227"/>
    </source>
</evidence>
<organism evidence="3">
    <name type="scientific">bioreactor metagenome</name>
    <dbReference type="NCBI Taxonomy" id="1076179"/>
    <lineage>
        <taxon>unclassified sequences</taxon>
        <taxon>metagenomes</taxon>
        <taxon>ecological metagenomes</taxon>
    </lineage>
</organism>
<dbReference type="InterPro" id="IPR001387">
    <property type="entry name" value="Cro/C1-type_HTH"/>
</dbReference>
<proteinExistence type="inferred from homology"/>
<evidence type="ECO:0000259" key="2">
    <source>
        <dbReference type="PROSITE" id="PS50943"/>
    </source>
</evidence>
<dbReference type="InterPro" id="IPR010982">
    <property type="entry name" value="Lambda_DNA-bd_dom_sf"/>
</dbReference>
<dbReference type="CDD" id="cd00093">
    <property type="entry name" value="HTH_XRE"/>
    <property type="match status" value="1"/>
</dbReference>
<dbReference type="SMART" id="SM00530">
    <property type="entry name" value="HTH_XRE"/>
    <property type="match status" value="1"/>
</dbReference>
<dbReference type="Gene3D" id="1.10.10.2910">
    <property type="match status" value="1"/>
</dbReference>
<dbReference type="PANTHER" id="PTHR43236">
    <property type="entry name" value="ANTITOXIN HIGA1"/>
    <property type="match status" value="1"/>
</dbReference>
<dbReference type="AlphaFoldDB" id="A0A644X070"/>
<dbReference type="PROSITE" id="PS50943">
    <property type="entry name" value="HTH_CROC1"/>
    <property type="match status" value="1"/>
</dbReference>
<dbReference type="Pfam" id="PF06114">
    <property type="entry name" value="Peptidase_M78"/>
    <property type="match status" value="1"/>
</dbReference>
<dbReference type="InterPro" id="IPR052345">
    <property type="entry name" value="Rad_response_metalloprotease"/>
</dbReference>
<dbReference type="InterPro" id="IPR010359">
    <property type="entry name" value="IrrE_HExxH"/>
</dbReference>
<comment type="similarity">
    <text evidence="1">Belongs to the short-chain fatty acyl-CoA assimilation regulator (ScfR) family.</text>
</comment>
<name>A0A644X070_9ZZZZ</name>
<evidence type="ECO:0000313" key="3">
    <source>
        <dbReference type="EMBL" id="MPM09208.1"/>
    </source>
</evidence>
<dbReference type="EMBL" id="VSSQ01001542">
    <property type="protein sequence ID" value="MPM09208.1"/>
    <property type="molecule type" value="Genomic_DNA"/>
</dbReference>
<dbReference type="Gene3D" id="1.10.260.40">
    <property type="entry name" value="lambda repressor-like DNA-binding domains"/>
    <property type="match status" value="1"/>
</dbReference>
<reference evidence="3" key="1">
    <citation type="submission" date="2019-08" db="EMBL/GenBank/DDBJ databases">
        <authorList>
            <person name="Kucharzyk K."/>
            <person name="Murdoch R.W."/>
            <person name="Higgins S."/>
            <person name="Loffler F."/>
        </authorList>
    </citation>
    <scope>NUCLEOTIDE SEQUENCE</scope>
</reference>
<dbReference type="PANTHER" id="PTHR43236:SF2">
    <property type="entry name" value="BLL0069 PROTEIN"/>
    <property type="match status" value="1"/>
</dbReference>
<sequence length="392" mass="44591">MADKAYITPNVMKWARESARMTEETAAAKVSVTVDKLKEWEEGTNQPTIRQAQTLAKAYKRPFALFFLPEIPRDFQPLQDFRKSGSKNLTTSSIFIIREIQQKQAWISDVYSENQEDKLAFAGRFSIKDNPQIVAKDILDTLKINPAFYKTDNPIKEWIDAAETNGIFVSRTSFIHSRLKLDSEELQGFAIADPHAPFVFVNSDDWNAPQLFTLVHELAHIWIAETGISNEVEPDIKHKDKFHPVELFCNEVAANALMPKEIVLSIDSASFQTSKDVFKVAKQLGVSSFALLVRALNLNIISTPTYQKLIKQADIDYAEYLKKEAEKKAKLKEKDKPGGPNYFLLQLNRNSRLFTQTVLDAFRGGFIEPTLASNLLNVQVNKFPKLESQLFR</sequence>
<dbReference type="GO" id="GO:0003677">
    <property type="term" value="F:DNA binding"/>
    <property type="evidence" value="ECO:0007669"/>
    <property type="project" value="InterPro"/>
</dbReference>
<accession>A0A644X070</accession>
<gene>
    <name evidence="3" type="ORF">SDC9_55524</name>
</gene>
<protein>
    <recommendedName>
        <fullName evidence="2">HTH cro/C1-type domain-containing protein</fullName>
    </recommendedName>
</protein>
<dbReference type="Pfam" id="PF01381">
    <property type="entry name" value="HTH_3"/>
    <property type="match status" value="1"/>
</dbReference>
<feature type="domain" description="HTH cro/C1-type" evidence="2">
    <location>
        <begin position="12"/>
        <end position="66"/>
    </location>
</feature>